<protein>
    <submittedName>
        <fullName evidence="2">Uncharacterized protein</fullName>
    </submittedName>
</protein>
<name>A0A370MVA0_9BURK</name>
<keyword evidence="3" id="KW-1185">Reference proteome</keyword>
<comment type="caution">
    <text evidence="2">The sequence shown here is derived from an EMBL/GenBank/DDBJ whole genome shotgun (WGS) entry which is preliminary data.</text>
</comment>
<evidence type="ECO:0000256" key="1">
    <source>
        <dbReference type="SAM" id="Coils"/>
    </source>
</evidence>
<proteinExistence type="predicted"/>
<dbReference type="EMBL" id="QKWJ01000209">
    <property type="protein sequence ID" value="RDJ97310.1"/>
    <property type="molecule type" value="Genomic_DNA"/>
</dbReference>
<evidence type="ECO:0000313" key="3">
    <source>
        <dbReference type="Proteomes" id="UP000255165"/>
    </source>
</evidence>
<reference evidence="3" key="1">
    <citation type="submission" date="2018-06" db="EMBL/GenBank/DDBJ databases">
        <authorList>
            <person name="Feng T."/>
            <person name="Jeon C.O."/>
        </authorList>
    </citation>
    <scope>NUCLEOTIDE SEQUENCE [LARGE SCALE GENOMIC DNA]</scope>
    <source>
        <strain evidence="3">S23</strain>
    </source>
</reference>
<keyword evidence="1" id="KW-0175">Coiled coil</keyword>
<organism evidence="2 3">
    <name type="scientific">Cupriavidus lacunae</name>
    <dbReference type="NCBI Taxonomy" id="2666307"/>
    <lineage>
        <taxon>Bacteria</taxon>
        <taxon>Pseudomonadati</taxon>
        <taxon>Pseudomonadota</taxon>
        <taxon>Betaproteobacteria</taxon>
        <taxon>Burkholderiales</taxon>
        <taxon>Burkholderiaceae</taxon>
        <taxon>Cupriavidus</taxon>
    </lineage>
</organism>
<accession>A0A370MVA0</accession>
<dbReference type="RefSeq" id="WP_115216971.1">
    <property type="nucleotide sequence ID" value="NZ_QKWJ01000209.1"/>
</dbReference>
<dbReference type="Proteomes" id="UP000255165">
    <property type="component" value="Unassembled WGS sequence"/>
</dbReference>
<sequence>MSIPQKFIPPDIDRSELTPRELELLAVLERLTEMVNHQQEQLQGLEKEIARLRKAGKRA</sequence>
<dbReference type="AlphaFoldDB" id="A0A370MVA0"/>
<evidence type="ECO:0000313" key="2">
    <source>
        <dbReference type="EMBL" id="RDJ97310.1"/>
    </source>
</evidence>
<gene>
    <name evidence="2" type="ORF">DN412_42640</name>
</gene>
<feature type="coiled-coil region" evidence="1">
    <location>
        <begin position="28"/>
        <end position="55"/>
    </location>
</feature>